<dbReference type="SMART" id="SM00670">
    <property type="entry name" value="PINc"/>
    <property type="match status" value="1"/>
</dbReference>
<evidence type="ECO:0000313" key="4">
    <source>
        <dbReference type="WBParaSite" id="PgR009X_g241_t01"/>
    </source>
</evidence>
<dbReference type="WBParaSite" id="PgR009X_g241_t03">
    <property type="protein sequence ID" value="PgR009X_g241_t03"/>
    <property type="gene ID" value="PgR009X_g241"/>
</dbReference>
<dbReference type="Pfam" id="PF13638">
    <property type="entry name" value="PIN_4"/>
    <property type="match status" value="1"/>
</dbReference>
<accession>A0A915AJ71</accession>
<keyword evidence="3" id="KW-1185">Reference proteome</keyword>
<name>A0A915AJ71_PARUN</name>
<dbReference type="GO" id="GO:0005634">
    <property type="term" value="C:nucleus"/>
    <property type="evidence" value="ECO:0007669"/>
    <property type="project" value="TreeGrafter"/>
</dbReference>
<dbReference type="WBParaSite" id="PgR009X_g241_t01">
    <property type="protein sequence ID" value="PgR009X_g241_t01"/>
    <property type="gene ID" value="PgR009X_g241"/>
</dbReference>
<dbReference type="InterPro" id="IPR052626">
    <property type="entry name" value="SWT1_Regulator"/>
</dbReference>
<feature type="compositionally biased region" description="Acidic residues" evidence="1">
    <location>
        <begin position="14"/>
        <end position="28"/>
    </location>
</feature>
<dbReference type="PANTHER" id="PTHR16161">
    <property type="entry name" value="TRANSCRIPTIONAL PROTEIN SWT1"/>
    <property type="match status" value="1"/>
</dbReference>
<evidence type="ECO:0000313" key="5">
    <source>
        <dbReference type="WBParaSite" id="PgR009X_g241_t02"/>
    </source>
</evidence>
<feature type="region of interest" description="Disordered" evidence="1">
    <location>
        <begin position="203"/>
        <end position="225"/>
    </location>
</feature>
<feature type="compositionally biased region" description="Basic and acidic residues" evidence="1">
    <location>
        <begin position="1"/>
        <end position="13"/>
    </location>
</feature>
<dbReference type="PANTHER" id="PTHR16161:SF0">
    <property type="entry name" value="TRANSCRIPTIONAL PROTEIN SWT1"/>
    <property type="match status" value="1"/>
</dbReference>
<dbReference type="Gene3D" id="3.40.50.1010">
    <property type="entry name" value="5'-nuclease"/>
    <property type="match status" value="1"/>
</dbReference>
<dbReference type="AlphaFoldDB" id="A0A915AJ71"/>
<sequence length="378" mass="42380">MEVDEGIHISKETSDEDDEEPMEIEEGNIVDRAGTSQKLRNLRRSTRSTPFKDGSVIVVLDTSVLLEAPTIIKKCTDVEFNVVIPYKVVEELDHFKNSESSCNQAHATTAVSVMHNLLTLHSDHFIFESSFESSSRLDGLACWNNDDYVLKCALTYLTKYAPLVRVLLATEDKNLTLKAAANRVRAVNAEQLDVLIDQKKGRNYEHSDEHEITESNDNGREDSKVGENKDVEALPDFSFTIPPSTNVPVDIPEVLKCFGSSVTSMQSVFAVKRRELSEGMLQFLDYCDAIVAEICAKRMKSENDAVVTAHSRDLLSAFGNTRRFKIGSIAEMVNKVEYMTSVYLNEEVIFDVEALSDEYPTVCMEAGKRLGVLQTQLW</sequence>
<evidence type="ECO:0000313" key="3">
    <source>
        <dbReference type="Proteomes" id="UP000887569"/>
    </source>
</evidence>
<dbReference type="InterPro" id="IPR029060">
    <property type="entry name" value="PIN-like_dom_sf"/>
</dbReference>
<organism evidence="3 4">
    <name type="scientific">Parascaris univalens</name>
    <name type="common">Nematode worm</name>
    <dbReference type="NCBI Taxonomy" id="6257"/>
    <lineage>
        <taxon>Eukaryota</taxon>
        <taxon>Metazoa</taxon>
        <taxon>Ecdysozoa</taxon>
        <taxon>Nematoda</taxon>
        <taxon>Chromadorea</taxon>
        <taxon>Rhabditida</taxon>
        <taxon>Spirurina</taxon>
        <taxon>Ascaridomorpha</taxon>
        <taxon>Ascaridoidea</taxon>
        <taxon>Ascarididae</taxon>
        <taxon>Parascaris</taxon>
    </lineage>
</organism>
<feature type="region of interest" description="Disordered" evidence="1">
    <location>
        <begin position="1"/>
        <end position="28"/>
    </location>
</feature>
<evidence type="ECO:0000259" key="2">
    <source>
        <dbReference type="SMART" id="SM00670"/>
    </source>
</evidence>
<proteinExistence type="predicted"/>
<dbReference type="SUPFAM" id="SSF88723">
    <property type="entry name" value="PIN domain-like"/>
    <property type="match status" value="1"/>
</dbReference>
<evidence type="ECO:0000256" key="1">
    <source>
        <dbReference type="SAM" id="MobiDB-lite"/>
    </source>
</evidence>
<dbReference type="InterPro" id="IPR002716">
    <property type="entry name" value="PIN_dom"/>
</dbReference>
<dbReference type="WBParaSite" id="PgR009X_g241_t02">
    <property type="protein sequence ID" value="PgR009X_g241_t02"/>
    <property type="gene ID" value="PgR009X_g241"/>
</dbReference>
<protein>
    <submittedName>
        <fullName evidence="4 5">PIN domain-containing protein</fullName>
    </submittedName>
</protein>
<feature type="domain" description="PIN" evidence="2">
    <location>
        <begin position="56"/>
        <end position="177"/>
    </location>
</feature>
<dbReference type="Proteomes" id="UP000887569">
    <property type="component" value="Unplaced"/>
</dbReference>
<reference evidence="4 5" key="1">
    <citation type="submission" date="2022-11" db="UniProtKB">
        <authorList>
            <consortium name="WormBaseParasite"/>
        </authorList>
    </citation>
    <scope>IDENTIFICATION</scope>
</reference>